<dbReference type="InterPro" id="IPR045450">
    <property type="entry name" value="VMAP_C"/>
</dbReference>
<gene>
    <name evidence="2" type="ORF">RM779_22050</name>
</gene>
<comment type="caution">
    <text evidence="2">The sequence shown here is derived from an EMBL/GenBank/DDBJ whole genome shotgun (WGS) entry which is preliminary data.</text>
</comment>
<evidence type="ECO:0000259" key="1">
    <source>
        <dbReference type="Pfam" id="PF20028"/>
    </source>
</evidence>
<proteinExistence type="predicted"/>
<protein>
    <submittedName>
        <fullName evidence="2">Trypsin-like peptidase domain-containing protein</fullName>
    </submittedName>
</protein>
<dbReference type="EMBL" id="JAVREV010000013">
    <property type="protein sequence ID" value="MDT0445264.1"/>
    <property type="molecule type" value="Genomic_DNA"/>
</dbReference>
<name>A0ABU2SA00_9ACTN</name>
<dbReference type="Proteomes" id="UP001183615">
    <property type="component" value="Unassembled WGS sequence"/>
</dbReference>
<organism evidence="2 3">
    <name type="scientific">Streptomyces johnsoniae</name>
    <dbReference type="NCBI Taxonomy" id="3075532"/>
    <lineage>
        <taxon>Bacteria</taxon>
        <taxon>Bacillati</taxon>
        <taxon>Actinomycetota</taxon>
        <taxon>Actinomycetes</taxon>
        <taxon>Kitasatosporales</taxon>
        <taxon>Streptomycetaceae</taxon>
        <taxon>Streptomyces</taxon>
    </lineage>
</organism>
<keyword evidence="3" id="KW-1185">Reference proteome</keyword>
<accession>A0ABU2SA00</accession>
<feature type="domain" description="vWA-MoxR associated protein C-terminal" evidence="1">
    <location>
        <begin position="480"/>
        <end position="701"/>
    </location>
</feature>
<dbReference type="Pfam" id="PF20028">
    <property type="entry name" value="VMAP-C"/>
    <property type="match status" value="1"/>
</dbReference>
<dbReference type="Pfam" id="PF13365">
    <property type="entry name" value="Trypsin_2"/>
    <property type="match status" value="1"/>
</dbReference>
<dbReference type="SUPFAM" id="SSF50494">
    <property type="entry name" value="Trypsin-like serine proteases"/>
    <property type="match status" value="1"/>
</dbReference>
<evidence type="ECO:0000313" key="3">
    <source>
        <dbReference type="Proteomes" id="UP001183615"/>
    </source>
</evidence>
<reference evidence="3" key="1">
    <citation type="submission" date="2023-07" db="EMBL/GenBank/DDBJ databases">
        <title>30 novel species of actinomycetes from the DSMZ collection.</title>
        <authorList>
            <person name="Nouioui I."/>
        </authorList>
    </citation>
    <scope>NUCLEOTIDE SEQUENCE [LARGE SCALE GENOMIC DNA]</scope>
    <source>
        <strain evidence="3">DSM 41886</strain>
    </source>
</reference>
<dbReference type="InterPro" id="IPR009003">
    <property type="entry name" value="Peptidase_S1_PA"/>
</dbReference>
<dbReference type="RefSeq" id="WP_311619484.1">
    <property type="nucleotide sequence ID" value="NZ_JAVREV010000013.1"/>
</dbReference>
<sequence length="717" mass="76802">MTPPPSPPTPRQAGEPRHSVVSVLRTDDGKAAGAGVLLAGQHLLTCAHVVNDAIGRGPFDGRRPGRVHVPLVFHGPFGTQRLTGRTVYWVPPRRADGSDRPPRGGDLEWLGDLAVLHVPGLAPDTVDAPAWTAMREGQDVRAWHGTALPGSFSDARVKSCDEHVGYLDGEPTGMSIGPAYSGGPLWSGGDNAVVGIVAAHSRPPDDPVTGGPPAHDPGHVIRRSWSIPWQRIERELRAVGAQSLFHTDVADLDDPAYPDLCDLLDRALGSSLNHRDLAAEIAERCGTAPPREGHLGSRALARTLLTEPRALAALSEILHAQRSPAAGQLVATGQWSAVPLLLSPGEHRRLLALLAAVPAAVTARVPQAVRAALPTMAAPPATDDTAALLLHLEQFSGDGRSSEDRPRVPALLRLAEYLAVVCPPSQRAGLRLWCDGVGARLGIPRPALRERRADADDWAAHLAARSGPPRVLVGLSTDEDGHRLRIWCDEGDGPRQVSGHGDRPLTAAAVAEEVLRVLEPLARAAPGHTRPLVEVLVDRAALDLPVDEWESPGPDGLIPGVLGAEYPLVVHCPELLRRHERFLPDWRHRWRCLDSGETIHVSDAAAGARAVYGTLMDRLDAVRVTVDVPARVRSEVVQVCIAVGVPVVVWDRGTGQESHAVRHASAIAPRELPEGVRSYRAKTVHRPNEYPGRPVLAWADADRPVPVLHLSDPMEAP</sequence>
<evidence type="ECO:0000313" key="2">
    <source>
        <dbReference type="EMBL" id="MDT0445264.1"/>
    </source>
</evidence>